<feature type="transmembrane region" description="Helical" evidence="1">
    <location>
        <begin position="6"/>
        <end position="29"/>
    </location>
</feature>
<keyword evidence="1" id="KW-1133">Transmembrane helix</keyword>
<reference evidence="2" key="1">
    <citation type="journal article" date="2014" name="Front. Microbiol.">
        <title>High frequency of phylogenetically diverse reductive dehalogenase-homologous genes in deep subseafloor sedimentary metagenomes.</title>
        <authorList>
            <person name="Kawai M."/>
            <person name="Futagami T."/>
            <person name="Toyoda A."/>
            <person name="Takaki Y."/>
            <person name="Nishi S."/>
            <person name="Hori S."/>
            <person name="Arai W."/>
            <person name="Tsubouchi T."/>
            <person name="Morono Y."/>
            <person name="Uchiyama I."/>
            <person name="Ito T."/>
            <person name="Fujiyama A."/>
            <person name="Inagaki F."/>
            <person name="Takami H."/>
        </authorList>
    </citation>
    <scope>NUCLEOTIDE SEQUENCE</scope>
    <source>
        <strain evidence="2">Expedition CK06-06</strain>
    </source>
</reference>
<gene>
    <name evidence="2" type="ORF">S12H4_45674</name>
</gene>
<protein>
    <submittedName>
        <fullName evidence="2">Uncharacterized protein</fullName>
    </submittedName>
</protein>
<dbReference type="Gene3D" id="1.20.1280.290">
    <property type="match status" value="1"/>
</dbReference>
<dbReference type="EMBL" id="BARW01028267">
    <property type="protein sequence ID" value="GAJ11051.1"/>
    <property type="molecule type" value="Genomic_DNA"/>
</dbReference>
<evidence type="ECO:0000313" key="2">
    <source>
        <dbReference type="EMBL" id="GAJ11051.1"/>
    </source>
</evidence>
<accession>X1VBW1</accession>
<keyword evidence="1" id="KW-0812">Transmembrane</keyword>
<organism evidence="2">
    <name type="scientific">marine sediment metagenome</name>
    <dbReference type="NCBI Taxonomy" id="412755"/>
    <lineage>
        <taxon>unclassified sequences</taxon>
        <taxon>metagenomes</taxon>
        <taxon>ecological metagenomes</taxon>
    </lineage>
</organism>
<proteinExistence type="predicted"/>
<feature type="non-terminal residue" evidence="2">
    <location>
        <position position="1"/>
    </location>
</feature>
<comment type="caution">
    <text evidence="2">The sequence shown here is derived from an EMBL/GenBank/DDBJ whole genome shotgun (WGS) entry which is preliminary data.</text>
</comment>
<evidence type="ECO:0000256" key="1">
    <source>
        <dbReference type="SAM" id="Phobius"/>
    </source>
</evidence>
<sequence>RPFYGLLINAIPVIIGNAIGFALAMYLVIMKIKHG</sequence>
<keyword evidence="1" id="KW-0472">Membrane</keyword>
<name>X1VBW1_9ZZZZ</name>
<dbReference type="AlphaFoldDB" id="X1VBW1"/>